<evidence type="ECO:0000313" key="2">
    <source>
        <dbReference type="Proteomes" id="UP000614996"/>
    </source>
</evidence>
<proteinExistence type="predicted"/>
<protein>
    <submittedName>
        <fullName evidence="1">Uncharacterized protein</fullName>
    </submittedName>
</protein>
<reference evidence="2" key="1">
    <citation type="journal article" date="2021" name="Int. J. Syst. Evol. Microbiol.">
        <title>Actinocatenispora comari sp. nov., an endophytic actinomycete isolated from aerial parts of Comarum salesowianum.</title>
        <authorList>
            <person name="Oyunbileg N."/>
            <person name="Iizaka Y."/>
            <person name="Hamada M."/>
            <person name="Davaapurev B.O."/>
            <person name="Fukumoto A."/>
            <person name="Tsetseg B."/>
            <person name="Kato F."/>
            <person name="Tamura T."/>
            <person name="Batkhuu J."/>
            <person name="Anzai Y."/>
        </authorList>
    </citation>
    <scope>NUCLEOTIDE SEQUENCE [LARGE SCALE GENOMIC DNA]</scope>
    <source>
        <strain evidence="2">NUM-2625</strain>
    </source>
</reference>
<dbReference type="Proteomes" id="UP000614996">
    <property type="component" value="Unassembled WGS sequence"/>
</dbReference>
<keyword evidence="2" id="KW-1185">Reference proteome</keyword>
<name>A0A8J4EQP2_9ACTN</name>
<comment type="caution">
    <text evidence="1">The sequence shown here is derived from an EMBL/GenBank/DDBJ whole genome shotgun (WGS) entry which is preliminary data.</text>
</comment>
<gene>
    <name evidence="1" type="ORF">NUM_72870</name>
</gene>
<dbReference type="RefSeq" id="WP_207129565.1">
    <property type="nucleotide sequence ID" value="NZ_BOPO01000151.1"/>
</dbReference>
<dbReference type="InterPro" id="IPR046732">
    <property type="entry name" value="DUF6624"/>
</dbReference>
<dbReference type="AlphaFoldDB" id="A0A8J4EQP2"/>
<dbReference type="Pfam" id="PF20329">
    <property type="entry name" value="DUF6624"/>
    <property type="match status" value="1"/>
</dbReference>
<sequence>MNLDLAAELVAMADADQAAAQATIGPDGRYLPAGHPSLVAEQWLRQSHALRLRQIMHEHGWPTISMVGADAAQCAWLLAQHSDHDLALQRQALTAMQAAADDVSAIDLAYLTDRVAVADGHPQHYGTQLYSRDGELVPQPVADPETLDARRGAIGLMPLQQYLDLARNLPHPAASDES</sequence>
<evidence type="ECO:0000313" key="1">
    <source>
        <dbReference type="EMBL" id="GIL32033.1"/>
    </source>
</evidence>
<dbReference type="EMBL" id="BOPO01000151">
    <property type="protein sequence ID" value="GIL32033.1"/>
    <property type="molecule type" value="Genomic_DNA"/>
</dbReference>
<accession>A0A8J4EQP2</accession>
<organism evidence="1 2">
    <name type="scientific">Actinocatenispora comari</name>
    <dbReference type="NCBI Taxonomy" id="2807577"/>
    <lineage>
        <taxon>Bacteria</taxon>
        <taxon>Bacillati</taxon>
        <taxon>Actinomycetota</taxon>
        <taxon>Actinomycetes</taxon>
        <taxon>Micromonosporales</taxon>
        <taxon>Micromonosporaceae</taxon>
        <taxon>Actinocatenispora</taxon>
    </lineage>
</organism>